<dbReference type="eggNOG" id="ENOG502SZXU">
    <property type="taxonomic scope" value="Eukaryota"/>
</dbReference>
<protein>
    <recommendedName>
        <fullName evidence="1">F-box domain-containing protein</fullName>
    </recommendedName>
</protein>
<organism evidence="3">
    <name type="scientific">Leptosphaeria maculans (strain JN3 / isolate v23.1.3 / race Av1-4-5-6-7-8)</name>
    <name type="common">Blackleg fungus</name>
    <name type="synonym">Phoma lingam</name>
    <dbReference type="NCBI Taxonomy" id="985895"/>
    <lineage>
        <taxon>Eukaryota</taxon>
        <taxon>Fungi</taxon>
        <taxon>Dikarya</taxon>
        <taxon>Ascomycota</taxon>
        <taxon>Pezizomycotina</taxon>
        <taxon>Dothideomycetes</taxon>
        <taxon>Pleosporomycetidae</taxon>
        <taxon>Pleosporales</taxon>
        <taxon>Pleosporineae</taxon>
        <taxon>Leptosphaeriaceae</taxon>
        <taxon>Plenodomus</taxon>
        <taxon>Plenodomus lingam/Leptosphaeria maculans species complex</taxon>
    </lineage>
</organism>
<dbReference type="InterPro" id="IPR001810">
    <property type="entry name" value="F-box_dom"/>
</dbReference>
<dbReference type="Proteomes" id="UP000002668">
    <property type="component" value="Genome"/>
</dbReference>
<dbReference type="InterPro" id="IPR036047">
    <property type="entry name" value="F-box-like_dom_sf"/>
</dbReference>
<proteinExistence type="predicted"/>
<dbReference type="SUPFAM" id="SSF81383">
    <property type="entry name" value="F-box domain"/>
    <property type="match status" value="1"/>
</dbReference>
<dbReference type="PROSITE" id="PS50181">
    <property type="entry name" value="FBOX"/>
    <property type="match status" value="1"/>
</dbReference>
<dbReference type="VEuPathDB" id="FungiDB:LEMA_P067860.1"/>
<dbReference type="InParanoid" id="E4ZJJ3"/>
<evidence type="ECO:0000313" key="2">
    <source>
        <dbReference type="EMBL" id="CBX91278.1"/>
    </source>
</evidence>
<dbReference type="OrthoDB" id="2520703at2759"/>
<feature type="domain" description="F-box" evidence="1">
    <location>
        <begin position="44"/>
        <end position="97"/>
    </location>
</feature>
<dbReference type="EMBL" id="FP929072">
    <property type="protein sequence ID" value="CBX91278.1"/>
    <property type="molecule type" value="Genomic_DNA"/>
</dbReference>
<evidence type="ECO:0000313" key="3">
    <source>
        <dbReference type="Proteomes" id="UP000002668"/>
    </source>
</evidence>
<evidence type="ECO:0000259" key="1">
    <source>
        <dbReference type="PROSITE" id="PS50181"/>
    </source>
</evidence>
<name>E4ZJJ3_LEPMJ</name>
<dbReference type="OMA" id="TIYCETE"/>
<dbReference type="STRING" id="985895.E4ZJJ3"/>
<dbReference type="AlphaFoldDB" id="E4ZJJ3"/>
<dbReference type="HOGENOM" id="CLU_041463_0_0_1"/>
<reference evidence="3" key="1">
    <citation type="journal article" date="2011" name="Nat. Commun.">
        <title>Effector diversification within compartments of the Leptosphaeria maculans genome affected by Repeat-Induced Point mutations.</title>
        <authorList>
            <person name="Rouxel T."/>
            <person name="Grandaubert J."/>
            <person name="Hane J.K."/>
            <person name="Hoede C."/>
            <person name="van de Wouw A.P."/>
            <person name="Couloux A."/>
            <person name="Dominguez V."/>
            <person name="Anthouard V."/>
            <person name="Bally P."/>
            <person name="Bourras S."/>
            <person name="Cozijnsen A.J."/>
            <person name="Ciuffetti L.M."/>
            <person name="Degrave A."/>
            <person name="Dilmaghani A."/>
            <person name="Duret L."/>
            <person name="Fudal I."/>
            <person name="Goodwin S.B."/>
            <person name="Gout L."/>
            <person name="Glaser N."/>
            <person name="Linglin J."/>
            <person name="Kema G.H.J."/>
            <person name="Lapalu N."/>
            <person name="Lawrence C.B."/>
            <person name="May K."/>
            <person name="Meyer M."/>
            <person name="Ollivier B."/>
            <person name="Poulain J."/>
            <person name="Schoch C.L."/>
            <person name="Simon A."/>
            <person name="Spatafora J.W."/>
            <person name="Stachowiak A."/>
            <person name="Turgeon B.G."/>
            <person name="Tyler B.M."/>
            <person name="Vincent D."/>
            <person name="Weissenbach J."/>
            <person name="Amselem J."/>
            <person name="Quesneville H."/>
            <person name="Oliver R.P."/>
            <person name="Wincker P."/>
            <person name="Balesdent M.-H."/>
            <person name="Howlett B.J."/>
        </authorList>
    </citation>
    <scope>NUCLEOTIDE SEQUENCE [LARGE SCALE GENOMIC DNA]</scope>
    <source>
        <strain evidence="3">JN3 / isolate v23.1.3 / race Av1-4-5-6-7-8</strain>
    </source>
</reference>
<accession>E4ZJJ3</accession>
<sequence length="410" mass="46555">MALNDYDFPPLPPREHAQFTRRNFAALTTDHAKRMLPTRSSAMIVTLYDLPDELILEIIKYLTPVDLRKSHLRTLINLARTNRRLHGLVTPEIFRRYHNSFGEPYLFLRTIISNPSLAELVHSVDIIYGSWTRKSSKKASEHSACQTGKDELRIAMQKMRTSKRCRAYIPTGITSTIRCAGAVRRRCTEKRRSGALERIMPPASSNIEELHLKKECFVSMDKLTVVIASARRLTTFSYDLCSPLVADDDELEQMLGSKKLSDILHCQRFSLESLQLTTHFSQTTLPLAIRFQRLGAFQSLRQLYCPIMSVHCNHSDMSTTFMDMFPSSLDTLHLTVPPYLSGDTCKRSVEHLVKNYPVLAPALRELRLLPLSYIGMYCWVGYIMTESAGDVGMVLPACGLYAQSAFLVSP</sequence>
<keyword evidence="3" id="KW-1185">Reference proteome</keyword>
<gene>
    <name evidence="2" type="ORF">LEMA_P067860.1</name>
</gene>
<dbReference type="Pfam" id="PF12937">
    <property type="entry name" value="F-box-like"/>
    <property type="match status" value="1"/>
</dbReference>